<reference evidence="1 2" key="1">
    <citation type="journal article" date="2024" name="G3 (Bethesda)">
        <title>Genome assembly of Hibiscus sabdariffa L. provides insights into metabolisms of medicinal natural products.</title>
        <authorList>
            <person name="Kim T."/>
        </authorList>
    </citation>
    <scope>NUCLEOTIDE SEQUENCE [LARGE SCALE GENOMIC DNA]</scope>
    <source>
        <strain evidence="1">TK-2024</strain>
        <tissue evidence="1">Old leaves</tissue>
    </source>
</reference>
<gene>
    <name evidence="1" type="ORF">V6N12_048997</name>
</gene>
<sequence length="228" mass="25393">MGNYSQGINLHRAWEENRLLGEAELLGCSPDGDVNPVSARVDTVDSPKIASKNLVNTKWDDIVTKGPASSRTLPSWAETIDKFNSTQAESHHLLNIPLVNEEEQSENSDCSLPCSTNEASEVCKLDKLSLALKFVDLFEFLQWKKASLGFLTAVLLAKVDFGMKELTVLGLTFIGHDSWLSGCRYADRDCTRMVLCVVAVSSMVLCGGIRFKRGSDLYFGKDQRPWRW</sequence>
<name>A0ABR2EIW0_9ROSI</name>
<accession>A0ABR2EIW0</accession>
<protein>
    <submittedName>
        <fullName evidence="1">Uncharacterized protein</fullName>
    </submittedName>
</protein>
<evidence type="ECO:0000313" key="2">
    <source>
        <dbReference type="Proteomes" id="UP001472677"/>
    </source>
</evidence>
<dbReference type="Proteomes" id="UP001472677">
    <property type="component" value="Unassembled WGS sequence"/>
</dbReference>
<proteinExistence type="predicted"/>
<evidence type="ECO:0000313" key="1">
    <source>
        <dbReference type="EMBL" id="KAK8561942.1"/>
    </source>
</evidence>
<comment type="caution">
    <text evidence="1">The sequence shown here is derived from an EMBL/GenBank/DDBJ whole genome shotgun (WGS) entry which is preliminary data.</text>
</comment>
<organism evidence="1 2">
    <name type="scientific">Hibiscus sabdariffa</name>
    <name type="common">roselle</name>
    <dbReference type="NCBI Taxonomy" id="183260"/>
    <lineage>
        <taxon>Eukaryota</taxon>
        <taxon>Viridiplantae</taxon>
        <taxon>Streptophyta</taxon>
        <taxon>Embryophyta</taxon>
        <taxon>Tracheophyta</taxon>
        <taxon>Spermatophyta</taxon>
        <taxon>Magnoliopsida</taxon>
        <taxon>eudicotyledons</taxon>
        <taxon>Gunneridae</taxon>
        <taxon>Pentapetalae</taxon>
        <taxon>rosids</taxon>
        <taxon>malvids</taxon>
        <taxon>Malvales</taxon>
        <taxon>Malvaceae</taxon>
        <taxon>Malvoideae</taxon>
        <taxon>Hibiscus</taxon>
    </lineage>
</organism>
<dbReference type="EMBL" id="JBBPBM010000013">
    <property type="protein sequence ID" value="KAK8561942.1"/>
    <property type="molecule type" value="Genomic_DNA"/>
</dbReference>
<keyword evidence="2" id="KW-1185">Reference proteome</keyword>